<comment type="caution">
    <text evidence="3">The sequence shown here is derived from an EMBL/GenBank/DDBJ whole genome shotgun (WGS) entry which is preliminary data.</text>
</comment>
<dbReference type="PANTHER" id="PTHR41248">
    <property type="entry name" value="NORD PROTEIN"/>
    <property type="match status" value="1"/>
</dbReference>
<dbReference type="PANTHER" id="PTHR41248:SF1">
    <property type="entry name" value="NORD PROTEIN"/>
    <property type="match status" value="1"/>
</dbReference>
<keyword evidence="4" id="KW-1185">Reference proteome</keyword>
<evidence type="ECO:0000256" key="1">
    <source>
        <dbReference type="SAM" id="MobiDB-lite"/>
    </source>
</evidence>
<dbReference type="PROSITE" id="PS50234">
    <property type="entry name" value="VWFA"/>
    <property type="match status" value="1"/>
</dbReference>
<dbReference type="STRING" id="889306.KP78_29920"/>
<dbReference type="SUPFAM" id="SSF53300">
    <property type="entry name" value="vWA-like"/>
    <property type="match status" value="1"/>
</dbReference>
<gene>
    <name evidence="3" type="ORF">KP78_29920</name>
</gene>
<protein>
    <recommendedName>
        <fullName evidence="2">VWFA domain-containing protein</fullName>
    </recommendedName>
</protein>
<evidence type="ECO:0000313" key="4">
    <source>
        <dbReference type="Proteomes" id="UP000031938"/>
    </source>
</evidence>
<name>A0A0C2VN69_9BACL</name>
<proteinExistence type="predicted"/>
<dbReference type="InterPro" id="IPR051928">
    <property type="entry name" value="NorD/CobT"/>
</dbReference>
<feature type="region of interest" description="Disordered" evidence="1">
    <location>
        <begin position="324"/>
        <end position="351"/>
    </location>
</feature>
<reference evidence="3 4" key="1">
    <citation type="submission" date="2015-01" db="EMBL/GenBank/DDBJ databases">
        <title>Genome sequencing of Jeotgalibacillus soli.</title>
        <authorList>
            <person name="Goh K.M."/>
            <person name="Chan K.-G."/>
            <person name="Yaakop A.S."/>
            <person name="Ee R."/>
            <person name="Gan H.M."/>
            <person name="Chan C.S."/>
        </authorList>
    </citation>
    <scope>NUCLEOTIDE SEQUENCE [LARGE SCALE GENOMIC DNA]</scope>
    <source>
        <strain evidence="3 4">P9</strain>
    </source>
</reference>
<dbReference type="SMART" id="SM00327">
    <property type="entry name" value="VWA"/>
    <property type="match status" value="1"/>
</dbReference>
<dbReference type="RefSeq" id="WP_041089805.1">
    <property type="nucleotide sequence ID" value="NZ_JXRP01000018.1"/>
</dbReference>
<sequence>MERFIQFNDESINSFRLMELTDLAKTLTKIQDIDVEYGPLSYADLPGRKIIVSHFWDHRSSIDEVMGLKSDIYLCAVGTMKYSDIPSINKYIFKTKKRSIRSFSKQLLIMIEDLRIEEEIKRVRPGTKKAFNIRRRIYTSYFESQLNVHLVKGVSTDALFNMLYLMLNAQSPISDWPKINSSIDMAMPFIQQQIERSFDIKSTAEATALCNEICEVLDEILAKDMLNEYFHLPEQVMEEWESSLTYKDLKRDDPLVNCDHLKEEATGNEEVMKEEFSTWHRESSDKGESFLQFDLDQGSSTNIKGNQAREGDEGDQALGMIQGASRKSQHQQFDNQELDLNSEEQSGEGETDYFGRENRYAHPVFQSSNPIAHSEQQRYDIFKKLVVFYQKKLQRMIEKTLDHKKIQPRTNLAFGRLSKRLIPFLTDDQPKIFYKKDEKSPEIDATFTLLLDCSASMHDKMEETKKGLVLFHEALKSLYVPHEIVGFWEDTNNVSETSQPNYMKTVISYHDSIYTNQGAAIMQLQPEEDNRDGYAIRHMTKRLLSRKEKQRFLMVFSDGEPAAMNYEQNGVMDTHEAVINARKNGIEVMNLFLSNGEVTEGQKEVIRNMYGKYSLFISNIEELPDVLFPLLKRLLYKSI</sequence>
<dbReference type="EMBL" id="JXRP01000018">
    <property type="protein sequence ID" value="KIL45448.1"/>
    <property type="molecule type" value="Genomic_DNA"/>
</dbReference>
<feature type="domain" description="VWFA" evidence="2">
    <location>
        <begin position="421"/>
        <end position="634"/>
    </location>
</feature>
<dbReference type="Proteomes" id="UP000031938">
    <property type="component" value="Unassembled WGS sequence"/>
</dbReference>
<dbReference type="InterPro" id="IPR002035">
    <property type="entry name" value="VWF_A"/>
</dbReference>
<dbReference type="OrthoDB" id="2370292at2"/>
<dbReference type="CDD" id="cd01454">
    <property type="entry name" value="vWA_norD_type"/>
    <property type="match status" value="1"/>
</dbReference>
<dbReference type="AlphaFoldDB" id="A0A0C2VN69"/>
<evidence type="ECO:0000313" key="3">
    <source>
        <dbReference type="EMBL" id="KIL45448.1"/>
    </source>
</evidence>
<dbReference type="Gene3D" id="3.40.50.410">
    <property type="entry name" value="von Willebrand factor, type A domain"/>
    <property type="match status" value="1"/>
</dbReference>
<dbReference type="InterPro" id="IPR025861">
    <property type="entry name" value="CobT_VWA_dom"/>
</dbReference>
<dbReference type="InterPro" id="IPR036465">
    <property type="entry name" value="vWFA_dom_sf"/>
</dbReference>
<accession>A0A0C2VN69</accession>
<feature type="compositionally biased region" description="Acidic residues" evidence="1">
    <location>
        <begin position="336"/>
        <end position="351"/>
    </location>
</feature>
<dbReference type="PATRIC" id="fig|889306.3.peg.3003"/>
<organism evidence="3 4">
    <name type="scientific">Jeotgalibacillus soli</name>
    <dbReference type="NCBI Taxonomy" id="889306"/>
    <lineage>
        <taxon>Bacteria</taxon>
        <taxon>Bacillati</taxon>
        <taxon>Bacillota</taxon>
        <taxon>Bacilli</taxon>
        <taxon>Bacillales</taxon>
        <taxon>Caryophanaceae</taxon>
        <taxon>Jeotgalibacillus</taxon>
    </lineage>
</organism>
<evidence type="ECO:0000259" key="2">
    <source>
        <dbReference type="PROSITE" id="PS50234"/>
    </source>
</evidence>
<dbReference type="Pfam" id="PF11775">
    <property type="entry name" value="CobT_C"/>
    <property type="match status" value="1"/>
</dbReference>